<comment type="similarity">
    <text evidence="5">In the N-terminal section; belongs to the CdiA toxin family.</text>
</comment>
<dbReference type="InterPro" id="IPR008619">
    <property type="entry name" value="Filamentous_hemagglutn_rpt"/>
</dbReference>
<dbReference type="NCBIfam" id="TIGR01731">
    <property type="entry name" value="fil_hemag_20aa"/>
    <property type="match status" value="23"/>
</dbReference>
<dbReference type="Pfam" id="PF05860">
    <property type="entry name" value="TPS"/>
    <property type="match status" value="1"/>
</dbReference>
<evidence type="ECO:0000256" key="2">
    <source>
        <dbReference type="ARBA" id="ARBA00022656"/>
    </source>
</evidence>
<dbReference type="SUPFAM" id="SSF51126">
    <property type="entry name" value="Pectin lyase-like"/>
    <property type="match status" value="1"/>
</dbReference>
<comment type="subcellular location">
    <subcellularLocation>
        <location evidence="1">Target cell</location>
        <location evidence="1">Target cell cytoplasm</location>
    </subcellularLocation>
</comment>
<dbReference type="InterPro" id="IPR024973">
    <property type="entry name" value="ESPR"/>
</dbReference>
<keyword evidence="9" id="KW-1185">Reference proteome</keyword>
<feature type="compositionally biased region" description="Low complexity" evidence="6">
    <location>
        <begin position="2230"/>
        <end position="2249"/>
    </location>
</feature>
<evidence type="ECO:0000256" key="4">
    <source>
        <dbReference type="ARBA" id="ARBA00023026"/>
    </source>
</evidence>
<feature type="compositionally biased region" description="Low complexity" evidence="6">
    <location>
        <begin position="2396"/>
        <end position="2414"/>
    </location>
</feature>
<dbReference type="Proteomes" id="UP000627464">
    <property type="component" value="Unassembled WGS sequence"/>
</dbReference>
<dbReference type="Pfam" id="PF13018">
    <property type="entry name" value="ESPR"/>
    <property type="match status" value="1"/>
</dbReference>
<organism evidence="8 9">
    <name type="scientific">Hafnia psychrotolerans</name>
    <dbReference type="NCBI Taxonomy" id="1477018"/>
    <lineage>
        <taxon>Bacteria</taxon>
        <taxon>Pseudomonadati</taxon>
        <taxon>Pseudomonadota</taxon>
        <taxon>Gammaproteobacteria</taxon>
        <taxon>Enterobacterales</taxon>
        <taxon>Hafniaceae</taxon>
        <taxon>Hafnia</taxon>
    </lineage>
</organism>
<feature type="region of interest" description="Disordered" evidence="6">
    <location>
        <begin position="2229"/>
        <end position="2249"/>
    </location>
</feature>
<keyword evidence="2" id="KW-0800">Toxin</keyword>
<dbReference type="Pfam" id="PF04829">
    <property type="entry name" value="PT-VENN"/>
    <property type="match status" value="1"/>
</dbReference>
<evidence type="ECO:0000256" key="3">
    <source>
        <dbReference type="ARBA" id="ARBA00022913"/>
    </source>
</evidence>
<dbReference type="SMART" id="SM00912">
    <property type="entry name" value="Haemagg_act"/>
    <property type="match status" value="1"/>
</dbReference>
<dbReference type="Gene3D" id="2.160.20.10">
    <property type="entry name" value="Single-stranded right-handed beta-helix, Pectin lyase-like"/>
    <property type="match status" value="1"/>
</dbReference>
<comment type="caution">
    <text evidence="8">The sequence shown here is derived from an EMBL/GenBank/DDBJ whole genome shotgun (WGS) entry which is preliminary data.</text>
</comment>
<name>A0ABQ1GNX3_9GAMM</name>
<proteinExistence type="inferred from homology"/>
<evidence type="ECO:0000256" key="6">
    <source>
        <dbReference type="SAM" id="MobiDB-lite"/>
    </source>
</evidence>
<feature type="region of interest" description="Disordered" evidence="6">
    <location>
        <begin position="2382"/>
        <end position="2416"/>
    </location>
</feature>
<sequence>MNKNLYRIVFNKARGLLMVVADIAGAGRAGASSSSSGTGHTLSQLIGKVHGVSFALLLALGAVQPVQAGVVADGSAPGGQQPTIINSANGTPQVNIQTPSAAGVSRNVYSQFDVDKKGVVLNNSHANAQTQIAGMVNGNPWLAKGEAKVILNEVNARDPSQLNGFIEVAGRKAQVVIANPSGITCNGCGFINANRATLTTGQVQMSNGQLTGYNVDRGEIVIQGNGLDSSQQDSTDLISRAVKVNAGIWAKELNVTTGRNQVDATHQRIDKKADDGSVRPQLAVDVSQLGGMYANKIRLMGTESGVGVHNAGALGASAGDVVVNADGTLTNSGTINASQNVQLASSAAMNNQGKVYAANNTDITSQASLSNTGIIAAGIDTRIAAAGINSGAQSVLAAGITGDGKLTSAGNLTLTSRGELKANGQNMAGDKLTASATTLDVSGSQTYADNLSLQASDGDISTANASLSATHQLTASTRGTLNNDGGKIAADQLNLTANRLSNQKGTAQQLGQQDLQLTHAVGINNREGTLASNSKNLTLNSATLDNQQGTILHAGDGQLTITTGQMDGTQGTVVSNGALSLSGSALNLDNAVTQAAGITLNAATVSHHSGQMTQTGNGPMSLKVTGLFDNLGGAVTSKGALSLSAAQLNNQQGRLIASDQNNLQLTLGGALNNSAGIIAAGGNLTSLSGAVDNSGGLIQSGSALDLNSRGKALLNADSGDQGGIISAGSMNLATGDVDNHNGQIAAQSLTATTGDINNQAGKWLASQALSLSSGALNNQGGLLQSGEALTLNTHGQRINNTSSGQIIATRTLSADSGEFDNQSGKVVAGGDTSLQTSLLNNNGGQLSTLGNLTLTNRGLQNNDGGLIQSAKNLLMDTQGATLSNNHSGSTGGITSQGNLTVKAGALDNQQGAMMGNGQMTLSAENVNNQQGQIMALGDIVAMSHALDNQWGSLQSGQKLQWNTQDFALTNLGGTLSAQDTLTLDSASLNNQQGLLASGDTMLINTGVFDNSQLGQVASKGALSLTASDINNRQGQIQSLGDMVLSAAQSVIDNGAGLIHGAANVTLNAVQVLNQNTRAAGLGIQGNTLTLNATVLDNSNGQMLADDGLNLNLGGVLNNSTGLFSSQNNLDAQAQQIINSAGDIEAGKLIRLSGDAMSGDGKLLSLGDLTLNLTQDFLNTGTVQANNNLSLTTQGDLTNSSLIQAGSALTLSANNLFNGAAAEINAGTTQVNAAQTVTNYGLIDGFYTRINGQTVSNIGSGRIYGDALAIGTGTLNNLAENGQAATLAARQRLDIGATTINNRDHALIYSDGLMAVGGALNDDYQASGQAATLNNHSATLESAGDMALNIASINNINDSFSLENVRVSQEDISEYEVSRLNNGVRYNDKDYTIYIYQDEVNTLCIEGVICHTTDGDRFTHYAYTRTITEDRVKETDPAKIIAGGNLSINANDVLNDKSQIVAGGALALQGTTVNNVEVDANRQTNDVGKAVFYSRHQNKRGDSSNVDTRDYVPPTVIQAITLKPSTVQEYTQRQGSGLTVSDYQSSDISGSIQKADSLNILPNSGPNAGSLITVMPGAVTLPAGKTFEVKADNSGSVVRAIGPNTRLPDNSLFRTHPESTSPYLVETDPRFTDQKKWLGSDYMMDAFTNNADNVLKRLGDGYYEQRLIREQVIALTGQRYLNDVQSDEEQYKALMNEGITLGQKYNLTLGVALTAEQMSHMTGDMIWMVAQTVRLADGSTQRVLVPQVYAMVQAGDVDGSGALLAGKNVSLNLSGDLTNSGRITGQQNTQILANNINNLGGLIQGNDVAVQARTDINNVGGIFSGNDSLSVLAGRDINALTTTRSAENAGGDFARNTIDRVAGFYVQQPDGTLALQAGRDVNLTGAQVINSGDGGITSVVAARDLNLNTVTTGSTNNLNWGDNWLHQSTSQQVGSEVIGAGDVQMVAGNNVNVTAGNISASQQLSVTAGNDINLQHGTDTETFDQHYKATGSSSLGSKTTTEVRDSFNNQTASGSQLSGDRVNVKAGHDLTVTGSNVVGTQDVNLAAGNNLNIQAATTEQQESHLYSEKKSGLSGTGGIGFSIGTNSLKTTDDGKTLSSTGSTVGSTQSNVNLTAGNGLIVKGSDVLAGKNINLTGKEVNILAADNQSSQTHTVEQKTSGLTLALSGTVGSAINTAVSSANDASTESSGRLAALQGMKSALSGVQAAQAASLAEAGGSEGSMIGVNLSYGSQSSKSTQTSTQNQSQGSTLTAGHNLTINATGTDLNVQGSQLQAGKNVGLGAARDVKLSSALNSQTLEGKNESHGASVGVGINFGQGANGLSLNASVNKGKGSETGNGTSHVETTVNAGNHLTISSGRDTTLTGAQVNGEKVTLDVGRNLTLTSEQDTDNYDSKQQNASAGGSVSMSGGSGSLNLSRDKMHSTYESVQEQTGIFAGKGGFDITVGEHTQLNGAVIGSTADASLNKLDTGTLGFSNIKNSAEYEVEHQSVGVSSGGNIGDQFAGNMASSLLVGINGNGSDSSTTQSAVSEGTITIRDKDNQKQDVGELSRDVEHANQTLSPIFDKEKEQNRLKEAQLIGEIGSQAMDIARTQGKIEATKAGKAELEKHGVQQPGKDATKEERAAYDKALTETAGYKTAQQKWGTGSAIQQGLQAATAAVQGLAGGDMAKALAGASAPYLAEVIHNMTTDPVTGKVNSEANLMAHAVLGAVVAKVNGNSALAGASGAAMGEFIAQQMYPGVDRDKLSEDQRQTLSALSMLAAGLAGDVVGDSSADAVAGAQAGKNAVENNFLSSTSTEKRDALAEKVLKGDKSLQTAKEFLQLENADKRSDALVAKFNKEPAKLTTAERTELVSYLKIYASDMQAKYGEAVTKELIAGMLTGQDYMKSAPQTEAQQKAQTIMKTWGYHKSNASIGDPILLFSGNVLGLTIKEGMAVNAAIGTTVNTGSQLSSKDPFSYVDAVMAGITSALTTGKGIGTSAVINAGGALIGSSIQGKDTVNEVLGATAGSLAGSSVSKGIGMLEPVIKESTKNVMEAVGGSLSSEYVGSQVKETIKKAENETN</sequence>
<dbReference type="Pfam" id="PF13332">
    <property type="entry name" value="Fil_haemagg_2"/>
    <property type="match status" value="3"/>
</dbReference>
<accession>A0ABQ1GNX3</accession>
<feature type="compositionally biased region" description="Basic and acidic residues" evidence="6">
    <location>
        <begin position="2533"/>
        <end position="2552"/>
    </location>
</feature>
<evidence type="ECO:0000313" key="9">
    <source>
        <dbReference type="Proteomes" id="UP000627464"/>
    </source>
</evidence>
<dbReference type="EMBL" id="BMFZ01000005">
    <property type="protein sequence ID" value="GGA47542.1"/>
    <property type="molecule type" value="Genomic_DNA"/>
</dbReference>
<feature type="region of interest" description="Disordered" evidence="6">
    <location>
        <begin position="2516"/>
        <end position="2565"/>
    </location>
</feature>
<keyword evidence="4" id="KW-0843">Virulence</keyword>
<dbReference type="RefSeq" id="WP_188473708.1">
    <property type="nucleotide sequence ID" value="NZ_BMFZ01000005.1"/>
</dbReference>
<evidence type="ECO:0000256" key="5">
    <source>
        <dbReference type="ARBA" id="ARBA00024043"/>
    </source>
</evidence>
<feature type="compositionally biased region" description="Polar residues" evidence="6">
    <location>
        <begin position="2516"/>
        <end position="2530"/>
    </location>
</feature>
<dbReference type="NCBIfam" id="TIGR01901">
    <property type="entry name" value="adhes_NPXG"/>
    <property type="match status" value="1"/>
</dbReference>
<dbReference type="InterPro" id="IPR010069">
    <property type="entry name" value="CdiA_FHA1_rpt"/>
</dbReference>
<evidence type="ECO:0000256" key="1">
    <source>
        <dbReference type="ARBA" id="ARBA00004219"/>
    </source>
</evidence>
<dbReference type="InterPro" id="IPR006914">
    <property type="entry name" value="VENN_dom"/>
</dbReference>
<gene>
    <name evidence="8" type="ORF">GCM10011328_23430</name>
</gene>
<evidence type="ECO:0000313" key="8">
    <source>
        <dbReference type="EMBL" id="GGA47542.1"/>
    </source>
</evidence>
<evidence type="ECO:0000259" key="7">
    <source>
        <dbReference type="SMART" id="SM00912"/>
    </source>
</evidence>
<dbReference type="Pfam" id="PF05594">
    <property type="entry name" value="Fil_haemagg"/>
    <property type="match status" value="14"/>
</dbReference>
<reference evidence="9" key="1">
    <citation type="journal article" date="2019" name="Int. J. Syst. Evol. Microbiol.">
        <title>The Global Catalogue of Microorganisms (GCM) 10K type strain sequencing project: providing services to taxonomists for standard genome sequencing and annotation.</title>
        <authorList>
            <consortium name="The Broad Institute Genomics Platform"/>
            <consortium name="The Broad Institute Genome Sequencing Center for Infectious Disease"/>
            <person name="Wu L."/>
            <person name="Ma J."/>
        </authorList>
    </citation>
    <scope>NUCLEOTIDE SEQUENCE [LARGE SCALE GENOMIC DNA]</scope>
    <source>
        <strain evidence="9">CGMCC 1.12806</strain>
    </source>
</reference>
<dbReference type="InterPro" id="IPR025157">
    <property type="entry name" value="Hemagglutinin_rpt"/>
</dbReference>
<feature type="domain" description="Filamentous haemagglutinin FhaB/tRNA nuclease CdiA-like TPS" evidence="7">
    <location>
        <begin position="88"/>
        <end position="208"/>
    </location>
</feature>
<dbReference type="InterPro" id="IPR012334">
    <property type="entry name" value="Pectin_lyas_fold"/>
</dbReference>
<keyword evidence="3" id="KW-1266">Target cell cytoplasm</keyword>
<dbReference type="InterPro" id="IPR008638">
    <property type="entry name" value="FhaB/CdiA-like_TPS"/>
</dbReference>
<dbReference type="InterPro" id="IPR011050">
    <property type="entry name" value="Pectin_lyase_fold/virulence"/>
</dbReference>
<protein>
    <submittedName>
        <fullName evidence="8">Adhesin</fullName>
    </submittedName>
</protein>